<keyword evidence="2" id="KW-0472">Membrane</keyword>
<dbReference type="PANTHER" id="PTHR37013">
    <property type="entry name" value="INTEGRAL MEMBRANE PROTEIN (AFU_ORTHOLOGUE AFUA_1G05950)-RELATED"/>
    <property type="match status" value="1"/>
</dbReference>
<dbReference type="InterPro" id="IPR056120">
    <property type="entry name" value="DUF7703"/>
</dbReference>
<keyword evidence="2" id="KW-1133">Transmembrane helix</keyword>
<feature type="compositionally biased region" description="Polar residues" evidence="1">
    <location>
        <begin position="318"/>
        <end position="351"/>
    </location>
</feature>
<evidence type="ECO:0000313" key="4">
    <source>
        <dbReference type="EMBL" id="EKG09939.1"/>
    </source>
</evidence>
<dbReference type="EMBL" id="AHHD01000551">
    <property type="protein sequence ID" value="EKG09939.1"/>
    <property type="molecule type" value="Genomic_DNA"/>
</dbReference>
<organism evidence="4 5">
    <name type="scientific">Macrophomina phaseolina (strain MS6)</name>
    <name type="common">Charcoal rot fungus</name>
    <dbReference type="NCBI Taxonomy" id="1126212"/>
    <lineage>
        <taxon>Eukaryota</taxon>
        <taxon>Fungi</taxon>
        <taxon>Dikarya</taxon>
        <taxon>Ascomycota</taxon>
        <taxon>Pezizomycotina</taxon>
        <taxon>Dothideomycetes</taxon>
        <taxon>Dothideomycetes incertae sedis</taxon>
        <taxon>Botryosphaeriales</taxon>
        <taxon>Botryosphaeriaceae</taxon>
        <taxon>Macrophomina</taxon>
    </lineage>
</organism>
<evidence type="ECO:0000256" key="1">
    <source>
        <dbReference type="SAM" id="MobiDB-lite"/>
    </source>
</evidence>
<protein>
    <recommendedName>
        <fullName evidence="3">DUF7703 domain-containing protein</fullName>
    </recommendedName>
</protein>
<feature type="transmembrane region" description="Helical" evidence="2">
    <location>
        <begin position="105"/>
        <end position="127"/>
    </location>
</feature>
<dbReference type="InParanoid" id="K2RIL6"/>
<accession>K2RIL6</accession>
<dbReference type="Proteomes" id="UP000007129">
    <property type="component" value="Unassembled WGS sequence"/>
</dbReference>
<dbReference type="AlphaFoldDB" id="K2RIL6"/>
<feature type="transmembrane region" description="Helical" evidence="2">
    <location>
        <begin position="43"/>
        <end position="67"/>
    </location>
</feature>
<dbReference type="Pfam" id="PF24802">
    <property type="entry name" value="DUF7703"/>
    <property type="match status" value="1"/>
</dbReference>
<feature type="transmembrane region" description="Helical" evidence="2">
    <location>
        <begin position="182"/>
        <end position="200"/>
    </location>
</feature>
<dbReference type="OrthoDB" id="405906at2759"/>
<evidence type="ECO:0000259" key="3">
    <source>
        <dbReference type="Pfam" id="PF24802"/>
    </source>
</evidence>
<dbReference type="HOGENOM" id="CLU_045148_0_0_1"/>
<evidence type="ECO:0000256" key="2">
    <source>
        <dbReference type="SAM" id="Phobius"/>
    </source>
</evidence>
<feature type="transmembrane region" description="Helical" evidence="2">
    <location>
        <begin position="220"/>
        <end position="240"/>
    </location>
</feature>
<reference evidence="4 5" key="1">
    <citation type="journal article" date="2012" name="BMC Genomics">
        <title>Tools to kill: Genome of one of the most destructive plant pathogenic fungi Macrophomina phaseolina.</title>
        <authorList>
            <person name="Islam M.S."/>
            <person name="Haque M.S."/>
            <person name="Islam M.M."/>
            <person name="Emdad E.M."/>
            <person name="Halim A."/>
            <person name="Hossen Q.M.M."/>
            <person name="Hossain M.Z."/>
            <person name="Ahmed B."/>
            <person name="Rahim S."/>
            <person name="Rahman M.S."/>
            <person name="Alam M.M."/>
            <person name="Hou S."/>
            <person name="Wan X."/>
            <person name="Saito J.A."/>
            <person name="Alam M."/>
        </authorList>
    </citation>
    <scope>NUCLEOTIDE SEQUENCE [LARGE SCALE GENOMIC DNA]</scope>
    <source>
        <strain evidence="4 5">MS6</strain>
    </source>
</reference>
<evidence type="ECO:0000313" key="5">
    <source>
        <dbReference type="Proteomes" id="UP000007129"/>
    </source>
</evidence>
<keyword evidence="2" id="KW-0812">Transmembrane</keyword>
<name>K2RIL6_MACPH</name>
<comment type="caution">
    <text evidence="4">The sequence shown here is derived from an EMBL/GenBank/DDBJ whole genome shotgun (WGS) entry which is preliminary data.</text>
</comment>
<feature type="region of interest" description="Disordered" evidence="1">
    <location>
        <begin position="301"/>
        <end position="361"/>
    </location>
</feature>
<feature type="transmembrane region" description="Helical" evidence="2">
    <location>
        <begin position="139"/>
        <end position="162"/>
    </location>
</feature>
<feature type="domain" description="DUF7703" evidence="3">
    <location>
        <begin position="34"/>
        <end position="286"/>
    </location>
</feature>
<dbReference type="PANTHER" id="PTHR37013:SF4">
    <property type="entry name" value="INTEGRAL MEMBRANE PROTEIN"/>
    <property type="match status" value="1"/>
</dbReference>
<dbReference type="VEuPathDB" id="FungiDB:MPH_12983"/>
<gene>
    <name evidence="4" type="ORF">MPH_12983</name>
</gene>
<dbReference type="eggNOG" id="ENOG502SH74">
    <property type="taxonomic scope" value="Eukaryota"/>
</dbReference>
<proteinExistence type="predicted"/>
<feature type="non-terminal residue" evidence="4">
    <location>
        <position position="1"/>
    </location>
</feature>
<sequence length="361" mass="40531">ILLSHPLQTLPRQLSLVRQPTRHYRKADNMAGETGSISLPLPISMTIAGLFAMACLNCAEIGVLVFYTFKRYAGLYFWSMLVATMGTIFYAIVNLLRLFALAPNFPMAVLLALSWWAMVTGQSVVLYSRLHLVVSNRKIIRRVLIMIITNFFIIHIPLTILWLGCNLDPDYFLLAFNVYERLQLVAFFIQESIISGLYIWKAGRDLKPILAVKDRAGEKVTRQLIIINSLVILLDISLIITEYTGNLYIQTSYQPLVYSIKLKMEFIILNKLIDLIQRPQCNGRYPRYPRSHTVLESLPSVDGEPLSVTANRGPPAENYTSSRAVPGNETNLASPEANNGGSHGSTRSSGPRESFDIDYGA</sequence>
<feature type="transmembrane region" description="Helical" evidence="2">
    <location>
        <begin position="74"/>
        <end position="93"/>
    </location>
</feature>